<keyword evidence="5" id="KW-0539">Nucleus</keyword>
<dbReference type="InterPro" id="IPR027074">
    <property type="entry name" value="Integrator_9su"/>
</dbReference>
<dbReference type="Gene3D" id="3.40.50.10890">
    <property type="match status" value="1"/>
</dbReference>
<evidence type="ECO:0000256" key="3">
    <source>
        <dbReference type="ARBA" id="ARBA00006861"/>
    </source>
</evidence>
<keyword evidence="7" id="KW-1185">Reference proteome</keyword>
<evidence type="ECO:0000256" key="4">
    <source>
        <dbReference type="ARBA" id="ARBA00022490"/>
    </source>
</evidence>
<feature type="domain" description="Beta-Casp" evidence="6">
    <location>
        <begin position="306"/>
        <end position="434"/>
    </location>
</feature>
<dbReference type="InterPro" id="IPR036866">
    <property type="entry name" value="RibonucZ/Hydroxyglut_hydro"/>
</dbReference>
<dbReference type="InterPro" id="IPR022712">
    <property type="entry name" value="Beta_Casp"/>
</dbReference>
<reference evidence="8" key="1">
    <citation type="submission" date="2025-08" db="UniProtKB">
        <authorList>
            <consortium name="RefSeq"/>
        </authorList>
    </citation>
    <scope>IDENTIFICATION</scope>
    <source>
        <tissue evidence="8">Testes</tissue>
    </source>
</reference>
<comment type="similarity">
    <text evidence="3">Belongs to the metallo-beta-lactamase superfamily. RNA-metabolizing metallo-beta-lactamase-like family. INTS9 subfamily.</text>
</comment>
<evidence type="ECO:0000256" key="2">
    <source>
        <dbReference type="ARBA" id="ARBA00004496"/>
    </source>
</evidence>
<sequence length="657" mass="73202">MKLYSLSAHPNAPCLVLTFKDCTIMFDCAIDMSSLMHFLPLPLVHSERLSKLPVWHLSEGKESPVGNELKDCGGHVFIDSSPEVCIPETGILDLSTVDVILLSSYHSMLALPFITEYTGFHGIVYATEPTVQSGRQLMEELVEYIERVPKLQPATKWKEPNILKTLPSPLRESLHVPSWRKCYNKHDINAAMSKVKLAGYSEKLNLYGALSMVPLSSGYCIGSCNWVIQSDFEKVTYISGSSLLTTHPLPMVTGPMKNSDVLILTGLNQTPTFNPDNMLGEFCSNLAVTIKNGGNVLVPCCPSGVIYDLFECLSAFMDSAGLTQIPLYFISHVADSSLAYSQIFAEWLCPAKQSKVYLPEPPFPHGELVKGGRLKHFPSIHGEFTNQFKTPCVVFTGHPSLRFGDAVHFMELWGKSSMNTVIFTEPSFNYLDALAPFQPLSMKSCYCPIDPTMNFSQANKLIKELKALHVIIPDAYLSPPPLLPHRDDLIVETDPPPTPFKRADVLTLPVRRRQEKIEITSELASTLEPTEMKSGVFVSTITGSTTVKDNKYVLQPLPKAPVVVGKKRKRGEEEIINKHPKHYVYGNLDIEDFVRNLTKHGVTDMKVEDTPGGHIVHLPSEDTIIQVEEGSTHIFCEGNETLRKKLRDVLIMCLPKF</sequence>
<dbReference type="SMART" id="SM01027">
    <property type="entry name" value="Beta-Casp"/>
    <property type="match status" value="1"/>
</dbReference>
<dbReference type="Gene3D" id="3.60.15.10">
    <property type="entry name" value="Ribonuclease Z/Hydroxyacylglutathione hydrolase-like"/>
    <property type="match status" value="1"/>
</dbReference>
<dbReference type="Pfam" id="PF21382">
    <property type="entry name" value="IntS9_C"/>
    <property type="match status" value="1"/>
</dbReference>
<protein>
    <submittedName>
        <fullName evidence="8">LOW QUALITY PROTEIN: integrator complex subunit 9-like</fullName>
    </submittedName>
</protein>
<gene>
    <name evidence="8" type="primary">LOC100372632</name>
</gene>
<comment type="subcellular location">
    <subcellularLocation>
        <location evidence="2">Cytoplasm</location>
    </subcellularLocation>
    <subcellularLocation>
        <location evidence="1">Nucleus</location>
    </subcellularLocation>
</comment>
<dbReference type="GeneID" id="100372632"/>
<keyword evidence="4" id="KW-0963">Cytoplasm</keyword>
<dbReference type="PANTHER" id="PTHR46094">
    <property type="entry name" value="INTEGRATOR COMPLEX SUBUNIT 9"/>
    <property type="match status" value="1"/>
</dbReference>
<evidence type="ECO:0000313" key="8">
    <source>
        <dbReference type="RefSeq" id="XP_006820079.1"/>
    </source>
</evidence>
<dbReference type="InterPro" id="IPR001279">
    <property type="entry name" value="Metallo-B-lactamas"/>
</dbReference>
<proteinExistence type="inferred from homology"/>
<dbReference type="SUPFAM" id="SSF56281">
    <property type="entry name" value="Metallo-hydrolase/oxidoreductase"/>
    <property type="match status" value="1"/>
</dbReference>
<evidence type="ECO:0000259" key="6">
    <source>
        <dbReference type="SMART" id="SM01027"/>
    </source>
</evidence>
<dbReference type="InterPro" id="IPR048660">
    <property type="entry name" value="IntS9-like_C"/>
</dbReference>
<dbReference type="PANTHER" id="PTHR46094:SF1">
    <property type="entry name" value="INTEGRATOR COMPLEX SUBUNIT 9"/>
    <property type="match status" value="1"/>
</dbReference>
<evidence type="ECO:0000313" key="7">
    <source>
        <dbReference type="Proteomes" id="UP000694865"/>
    </source>
</evidence>
<evidence type="ECO:0000256" key="5">
    <source>
        <dbReference type="ARBA" id="ARBA00023242"/>
    </source>
</evidence>
<dbReference type="RefSeq" id="XP_006820079.1">
    <property type="nucleotide sequence ID" value="XM_006820016.1"/>
</dbReference>
<dbReference type="Proteomes" id="UP000694865">
    <property type="component" value="Unplaced"/>
</dbReference>
<evidence type="ECO:0000256" key="1">
    <source>
        <dbReference type="ARBA" id="ARBA00004123"/>
    </source>
</evidence>
<name>A0ABM0MJ88_SACKO</name>
<dbReference type="Pfam" id="PF16661">
    <property type="entry name" value="Lactamase_B_6"/>
    <property type="match status" value="1"/>
</dbReference>
<accession>A0ABM0MJ88</accession>
<organism evidence="7 8">
    <name type="scientific">Saccoglossus kowalevskii</name>
    <name type="common">Acorn worm</name>
    <dbReference type="NCBI Taxonomy" id="10224"/>
    <lineage>
        <taxon>Eukaryota</taxon>
        <taxon>Metazoa</taxon>
        <taxon>Hemichordata</taxon>
        <taxon>Enteropneusta</taxon>
        <taxon>Harrimaniidae</taxon>
        <taxon>Saccoglossus</taxon>
    </lineage>
</organism>